<proteinExistence type="predicted"/>
<protein>
    <submittedName>
        <fullName evidence="1">Uncharacterized protein</fullName>
    </submittedName>
</protein>
<dbReference type="AlphaFoldDB" id="A0A919EWL1"/>
<accession>A0A919EWL1</accession>
<dbReference type="RefSeq" id="WP_189981089.1">
    <property type="nucleotide sequence ID" value="NZ_BNBF01000006.1"/>
</dbReference>
<sequence>MTVRAAWLLAGPPDGQTRTDTRLAPLGTFAPEGELTTRDGVIAGGAPLMATGAGAMQVQVGIGRALVQGTTAQGAYPVAVTVPETLTVGDGNAQYPRIDSIVLRVYDGLFDAQGKTAVALELVVGTAQPSPVEPNLPPSSLRLWSITVPAGASAGTGGINWASALADRRRFTASYGGIIPRGWGTSFTGAYDGQFRDVGGVLERWNATAGKWETYRPPRDVETISTGATAASGYSVTQYNARRVGGVCSFTVEVVRTGTAISVPAGGNISDQNVATLPAGWRPAYDVEGAASDGYGDGGARIATNGVVTLRTWVPGGSIQSGRNIRISAAYVL</sequence>
<evidence type="ECO:0000313" key="2">
    <source>
        <dbReference type="Proteomes" id="UP000619355"/>
    </source>
</evidence>
<keyword evidence="2" id="KW-1185">Reference proteome</keyword>
<organism evidence="1 2">
    <name type="scientific">Streptomyces capoamus</name>
    <dbReference type="NCBI Taxonomy" id="68183"/>
    <lineage>
        <taxon>Bacteria</taxon>
        <taxon>Bacillati</taxon>
        <taxon>Actinomycetota</taxon>
        <taxon>Actinomycetes</taxon>
        <taxon>Kitasatosporales</taxon>
        <taxon>Streptomycetaceae</taxon>
        <taxon>Streptomyces</taxon>
    </lineage>
</organism>
<evidence type="ECO:0000313" key="1">
    <source>
        <dbReference type="EMBL" id="GHG46410.1"/>
    </source>
</evidence>
<dbReference type="Proteomes" id="UP000619355">
    <property type="component" value="Unassembled WGS sequence"/>
</dbReference>
<gene>
    <name evidence="1" type="ORF">GCM10018980_25380</name>
</gene>
<name>A0A919EWL1_9ACTN</name>
<comment type="caution">
    <text evidence="1">The sequence shown here is derived from an EMBL/GenBank/DDBJ whole genome shotgun (WGS) entry which is preliminary data.</text>
</comment>
<dbReference type="EMBL" id="BNBF01000006">
    <property type="protein sequence ID" value="GHG46410.1"/>
    <property type="molecule type" value="Genomic_DNA"/>
</dbReference>
<reference evidence="2" key="1">
    <citation type="journal article" date="2019" name="Int. J. Syst. Evol. Microbiol.">
        <title>The Global Catalogue of Microorganisms (GCM) 10K type strain sequencing project: providing services to taxonomists for standard genome sequencing and annotation.</title>
        <authorList>
            <consortium name="The Broad Institute Genomics Platform"/>
            <consortium name="The Broad Institute Genome Sequencing Center for Infectious Disease"/>
            <person name="Wu L."/>
            <person name="Ma J."/>
        </authorList>
    </citation>
    <scope>NUCLEOTIDE SEQUENCE [LARGE SCALE GENOMIC DNA]</scope>
    <source>
        <strain evidence="2">JCM 4253</strain>
    </source>
</reference>